<dbReference type="RefSeq" id="WP_130604302.1">
    <property type="nucleotide sequence ID" value="NZ_CP034759.1"/>
</dbReference>
<evidence type="ECO:0000256" key="6">
    <source>
        <dbReference type="ARBA" id="ARBA00023136"/>
    </source>
</evidence>
<reference evidence="8 9" key="1">
    <citation type="submission" date="2018-12" db="EMBL/GenBank/DDBJ databases">
        <title>Complete genome of Litorilituus sediminis.</title>
        <authorList>
            <person name="Liu A."/>
            <person name="Rong J."/>
        </authorList>
    </citation>
    <scope>NUCLEOTIDE SEQUENCE [LARGE SCALE GENOMIC DNA]</scope>
    <source>
        <strain evidence="8 9">JCM 17549</strain>
    </source>
</reference>
<feature type="transmembrane region" description="Helical" evidence="7">
    <location>
        <begin position="58"/>
        <end position="80"/>
    </location>
</feature>
<dbReference type="GO" id="GO:0042910">
    <property type="term" value="F:xenobiotic transmembrane transporter activity"/>
    <property type="evidence" value="ECO:0007669"/>
    <property type="project" value="InterPro"/>
</dbReference>
<dbReference type="OrthoDB" id="6291398at2"/>
<dbReference type="InterPro" id="IPR002528">
    <property type="entry name" value="MATE_fam"/>
</dbReference>
<protein>
    <recommendedName>
        <fullName evidence="10">MATE family efflux transporter</fullName>
    </recommendedName>
</protein>
<proteinExistence type="predicted"/>
<dbReference type="InterPro" id="IPR052031">
    <property type="entry name" value="Membrane_Transporter-Flippase"/>
</dbReference>
<dbReference type="Pfam" id="PF01554">
    <property type="entry name" value="MatE"/>
    <property type="match status" value="1"/>
</dbReference>
<evidence type="ECO:0008006" key="10">
    <source>
        <dbReference type="Google" id="ProtNLM"/>
    </source>
</evidence>
<keyword evidence="4 7" id="KW-0812">Transmembrane</keyword>
<sequence length="466" mass="50722">MTSQAYQRLLSDSLITLIWRNSFPMIGAILALFSYDLLESSLMALSDANTLTALGFTLPITTAMTAFAIATSISCNNTAVKSACQQGKCLSLAISRSLVKANVAIIIFTLLLLACSGLLLNLLGNSSWLSSLAPEQQALFLSEQSSYLNTRYLGWVFLAIIWQSNGILRAIGLTHIASKLMISWITVKAFLAIILLSPDSSYFISSMYGASLTHAISDFTFALASIAVLHHKIKLKKPSLTELKETEDKAKTTSSLIVMQQLITPISIGVITIIALSVEPSLVAAFAIIFRIEALLLLLPMVLTTSMPAIVGINYWSGHQQRANQAIMIAFITIMIMQACISIILLNQENLLSVWICPQDEVSKHLENYLMWLPWGYLGTGCALVYQSCLNAKGKVLQATILAVSHRIILLLPLAFIGVQIDINIGIFQGLMLGHLGAGILSLLLFYKHLQKKGANKAMAIQAKSS</sequence>
<feature type="transmembrane region" description="Helical" evidence="7">
    <location>
        <begin position="399"/>
        <end position="421"/>
    </location>
</feature>
<feature type="transmembrane region" description="Helical" evidence="7">
    <location>
        <begin position="295"/>
        <end position="315"/>
    </location>
</feature>
<feature type="transmembrane region" description="Helical" evidence="7">
    <location>
        <begin position="101"/>
        <end position="123"/>
    </location>
</feature>
<feature type="transmembrane region" description="Helical" evidence="7">
    <location>
        <begin position="369"/>
        <end position="387"/>
    </location>
</feature>
<evidence type="ECO:0000256" key="7">
    <source>
        <dbReference type="SAM" id="Phobius"/>
    </source>
</evidence>
<dbReference type="Proteomes" id="UP000290244">
    <property type="component" value="Chromosome"/>
</dbReference>
<feature type="transmembrane region" description="Helical" evidence="7">
    <location>
        <begin position="21"/>
        <end position="38"/>
    </location>
</feature>
<dbReference type="PANTHER" id="PTHR43549">
    <property type="entry name" value="MULTIDRUG RESISTANCE PROTEIN YPNP-RELATED"/>
    <property type="match status" value="1"/>
</dbReference>
<keyword evidence="2" id="KW-0813">Transport</keyword>
<feature type="transmembrane region" description="Helical" evidence="7">
    <location>
        <begin position="152"/>
        <end position="168"/>
    </location>
</feature>
<dbReference type="GO" id="GO:0005886">
    <property type="term" value="C:plasma membrane"/>
    <property type="evidence" value="ECO:0007669"/>
    <property type="project" value="UniProtKB-SubCell"/>
</dbReference>
<comment type="subcellular location">
    <subcellularLocation>
        <location evidence="1">Cell membrane</location>
        <topology evidence="1">Multi-pass membrane protein</topology>
    </subcellularLocation>
</comment>
<feature type="transmembrane region" description="Helical" evidence="7">
    <location>
        <begin position="427"/>
        <end position="447"/>
    </location>
</feature>
<feature type="transmembrane region" description="Helical" evidence="7">
    <location>
        <begin position="327"/>
        <end position="346"/>
    </location>
</feature>
<feature type="transmembrane region" description="Helical" evidence="7">
    <location>
        <begin position="180"/>
        <end position="196"/>
    </location>
</feature>
<evidence type="ECO:0000256" key="4">
    <source>
        <dbReference type="ARBA" id="ARBA00022692"/>
    </source>
</evidence>
<feature type="transmembrane region" description="Helical" evidence="7">
    <location>
        <begin position="266"/>
        <end position="289"/>
    </location>
</feature>
<evidence type="ECO:0000313" key="9">
    <source>
        <dbReference type="Proteomes" id="UP000290244"/>
    </source>
</evidence>
<dbReference type="AlphaFoldDB" id="A0A4P6P7M6"/>
<keyword evidence="3" id="KW-1003">Cell membrane</keyword>
<keyword evidence="5 7" id="KW-1133">Transmembrane helix</keyword>
<keyword evidence="6 7" id="KW-0472">Membrane</keyword>
<keyword evidence="9" id="KW-1185">Reference proteome</keyword>
<evidence type="ECO:0000256" key="1">
    <source>
        <dbReference type="ARBA" id="ARBA00004651"/>
    </source>
</evidence>
<gene>
    <name evidence="8" type="ORF">EMK97_18860</name>
</gene>
<dbReference type="EMBL" id="CP034759">
    <property type="protein sequence ID" value="QBG37641.1"/>
    <property type="molecule type" value="Genomic_DNA"/>
</dbReference>
<dbReference type="KEGG" id="lsd:EMK97_18860"/>
<name>A0A4P6P7M6_9GAMM</name>
<dbReference type="PANTHER" id="PTHR43549:SF2">
    <property type="entry name" value="MULTIDRUG RESISTANCE PROTEIN NORM-RELATED"/>
    <property type="match status" value="1"/>
</dbReference>
<evidence type="ECO:0000256" key="5">
    <source>
        <dbReference type="ARBA" id="ARBA00022989"/>
    </source>
</evidence>
<accession>A0A4P6P7M6</accession>
<evidence type="ECO:0000313" key="8">
    <source>
        <dbReference type="EMBL" id="QBG37641.1"/>
    </source>
</evidence>
<feature type="transmembrane region" description="Helical" evidence="7">
    <location>
        <begin position="208"/>
        <end position="229"/>
    </location>
</feature>
<dbReference type="GO" id="GO:0015297">
    <property type="term" value="F:antiporter activity"/>
    <property type="evidence" value="ECO:0007669"/>
    <property type="project" value="InterPro"/>
</dbReference>
<evidence type="ECO:0000256" key="2">
    <source>
        <dbReference type="ARBA" id="ARBA00022448"/>
    </source>
</evidence>
<organism evidence="8 9">
    <name type="scientific">Litorilituus sediminis</name>
    <dbReference type="NCBI Taxonomy" id="718192"/>
    <lineage>
        <taxon>Bacteria</taxon>
        <taxon>Pseudomonadati</taxon>
        <taxon>Pseudomonadota</taxon>
        <taxon>Gammaproteobacteria</taxon>
        <taxon>Alteromonadales</taxon>
        <taxon>Colwelliaceae</taxon>
        <taxon>Litorilituus</taxon>
    </lineage>
</organism>
<evidence type="ECO:0000256" key="3">
    <source>
        <dbReference type="ARBA" id="ARBA00022475"/>
    </source>
</evidence>